<evidence type="ECO:0000313" key="6">
    <source>
        <dbReference type="EMBL" id="CAE33243.1"/>
    </source>
</evidence>
<dbReference type="KEGG" id="bbr:BB2751"/>
<accession>A0A0H3LN01</accession>
<evidence type="ECO:0000256" key="4">
    <source>
        <dbReference type="ARBA" id="ARBA00023033"/>
    </source>
</evidence>
<dbReference type="EMBL" id="BX640445">
    <property type="protein sequence ID" value="CAE33243.1"/>
    <property type="molecule type" value="Genomic_DNA"/>
</dbReference>
<dbReference type="GO" id="GO:0016705">
    <property type="term" value="F:oxidoreductase activity, acting on paired donors, with incorporation or reduction of molecular oxygen"/>
    <property type="evidence" value="ECO:0007669"/>
    <property type="project" value="InterPro"/>
</dbReference>
<name>A0A0H3LN01_BORBR</name>
<dbReference type="GO" id="GO:0004497">
    <property type="term" value="F:monooxygenase activity"/>
    <property type="evidence" value="ECO:0007669"/>
    <property type="project" value="UniProtKB-KW"/>
</dbReference>
<protein>
    <submittedName>
        <fullName evidence="6">Monooxygenase</fullName>
    </submittedName>
</protein>
<dbReference type="PANTHER" id="PTHR30011">
    <property type="entry name" value="ALKANESULFONATE MONOOXYGENASE-RELATED"/>
    <property type="match status" value="1"/>
</dbReference>
<dbReference type="eggNOG" id="COG2141">
    <property type="taxonomic scope" value="Bacteria"/>
</dbReference>
<keyword evidence="4 6" id="KW-0503">Monooxygenase</keyword>
<dbReference type="InterPro" id="IPR011251">
    <property type="entry name" value="Luciferase-like_dom"/>
</dbReference>
<dbReference type="RefSeq" id="WP_010926628.1">
    <property type="nucleotide sequence ID" value="NC_002927.3"/>
</dbReference>
<dbReference type="Pfam" id="PF00296">
    <property type="entry name" value="Bac_luciferase"/>
    <property type="match status" value="1"/>
</dbReference>
<proteinExistence type="predicted"/>
<gene>
    <name evidence="6" type="ordered locus">BB2751</name>
</gene>
<evidence type="ECO:0000313" key="7">
    <source>
        <dbReference type="Proteomes" id="UP000001027"/>
    </source>
</evidence>
<evidence type="ECO:0000256" key="3">
    <source>
        <dbReference type="ARBA" id="ARBA00023002"/>
    </source>
</evidence>
<dbReference type="Gene3D" id="3.20.20.30">
    <property type="entry name" value="Luciferase-like domain"/>
    <property type="match status" value="1"/>
</dbReference>
<dbReference type="HOGENOM" id="CLU_027853_0_0_4"/>
<dbReference type="InterPro" id="IPR020020">
    <property type="entry name" value="Luciferase-type_oxidoreductase"/>
</dbReference>
<dbReference type="PANTHER" id="PTHR30011:SF16">
    <property type="entry name" value="C2H2 FINGER DOMAIN TRANSCRIPTION FACTOR (EUROFUNG)-RELATED"/>
    <property type="match status" value="1"/>
</dbReference>
<dbReference type="InterPro" id="IPR036661">
    <property type="entry name" value="Luciferase-like_sf"/>
</dbReference>
<keyword evidence="3" id="KW-0560">Oxidoreductase</keyword>
<dbReference type="AlphaFoldDB" id="A0A0H3LN01"/>
<organism evidence="6 7">
    <name type="scientific">Bordetella bronchiseptica (strain ATCC BAA-588 / NCTC 13252 / RB50)</name>
    <name type="common">Alcaligenes bronchisepticus</name>
    <dbReference type="NCBI Taxonomy" id="257310"/>
    <lineage>
        <taxon>Bacteria</taxon>
        <taxon>Pseudomonadati</taxon>
        <taxon>Pseudomonadota</taxon>
        <taxon>Betaproteobacteria</taxon>
        <taxon>Burkholderiales</taxon>
        <taxon>Alcaligenaceae</taxon>
        <taxon>Bordetella</taxon>
    </lineage>
</organism>
<feature type="domain" description="Luciferase-like" evidence="5">
    <location>
        <begin position="40"/>
        <end position="253"/>
    </location>
</feature>
<dbReference type="SUPFAM" id="SSF51679">
    <property type="entry name" value="Bacterial luciferase-like"/>
    <property type="match status" value="1"/>
</dbReference>
<evidence type="ECO:0000259" key="5">
    <source>
        <dbReference type="Pfam" id="PF00296"/>
    </source>
</evidence>
<dbReference type="Proteomes" id="UP000001027">
    <property type="component" value="Chromosome"/>
</dbReference>
<keyword evidence="1" id="KW-0285">Flavoprotein</keyword>
<evidence type="ECO:0000256" key="1">
    <source>
        <dbReference type="ARBA" id="ARBA00022630"/>
    </source>
</evidence>
<dbReference type="NCBIfam" id="TIGR03571">
    <property type="entry name" value="lucif_BA3436"/>
    <property type="match status" value="1"/>
</dbReference>
<evidence type="ECO:0000256" key="2">
    <source>
        <dbReference type="ARBA" id="ARBA00022643"/>
    </source>
</evidence>
<keyword evidence="2" id="KW-0288">FMN</keyword>
<reference evidence="7" key="1">
    <citation type="journal article" date="2003" name="Nat. Genet.">
        <title>Comparative analysis of the genome sequences of Bordetella pertussis, Bordetella parapertussis and Bordetella bronchiseptica.</title>
        <authorList>
            <person name="Parkhill J."/>
            <person name="Sebaihia M."/>
            <person name="Preston A."/>
            <person name="Murphy L.D."/>
            <person name="Thomson N.R."/>
            <person name="Harris D.E."/>
            <person name="Holden M.T.G."/>
            <person name="Churcher C.M."/>
            <person name="Bentley S.D."/>
            <person name="Mungall K.L."/>
            <person name="Cerdeno-Tarraga A.-M."/>
            <person name="Temple L."/>
            <person name="James K.D."/>
            <person name="Harris B."/>
            <person name="Quail M.A."/>
            <person name="Achtman M."/>
            <person name="Atkin R."/>
            <person name="Baker S."/>
            <person name="Basham D."/>
            <person name="Bason N."/>
            <person name="Cherevach I."/>
            <person name="Chillingworth T."/>
            <person name="Collins M."/>
            <person name="Cronin A."/>
            <person name="Davis P."/>
            <person name="Doggett J."/>
            <person name="Feltwell T."/>
            <person name="Goble A."/>
            <person name="Hamlin N."/>
            <person name="Hauser H."/>
            <person name="Holroyd S."/>
            <person name="Jagels K."/>
            <person name="Leather S."/>
            <person name="Moule S."/>
            <person name="Norberczak H."/>
            <person name="O'Neil S."/>
            <person name="Ormond D."/>
            <person name="Price C."/>
            <person name="Rabbinowitsch E."/>
            <person name="Rutter S."/>
            <person name="Sanders M."/>
            <person name="Saunders D."/>
            <person name="Seeger K."/>
            <person name="Sharp S."/>
            <person name="Simmonds M."/>
            <person name="Skelton J."/>
            <person name="Squares R."/>
            <person name="Squares S."/>
            <person name="Stevens K."/>
            <person name="Unwin L."/>
            <person name="Whitehead S."/>
            <person name="Barrell B.G."/>
            <person name="Maskell D.J."/>
        </authorList>
    </citation>
    <scope>NUCLEOTIDE SEQUENCE [LARGE SCALE GENOMIC DNA]</scope>
    <source>
        <strain evidence="7">ATCC BAA-588 / NCTC 13252 / RB50</strain>
    </source>
</reference>
<sequence>MDTPNSAPLDRPSFEPPCAGLGSHAGFGRLFRPAALSIGLILPLETHPDRPAPTMARHVEMAQRAEALGFGALWLRDVPFHDPAYGDVAQIFEPLVYIGYLAAATRRIALGTTGIVLPTHEPMYLAKQAASLDQLSGGRFVLGLSSGDRLSDYPMLGIDYDSRGERYRDAYGVLRTLTEQRFPSFRSARFGGSDGKLDLVPKPLHGRVPAIAVGAAQQTLAWLARNMDGLLTGAPMPQRLSRLAQEWRDHVARLAGPAHFKPLGLGGYLDLSANPDEPFQRIPGGFRAGRNGLRAYLELARAAGVAHVALNPKVSRQPYAEILDELAQYVLPEFPSHS</sequence>
<dbReference type="InterPro" id="IPR051260">
    <property type="entry name" value="Diverse_substr_monoxygenases"/>
</dbReference>